<dbReference type="AlphaFoldDB" id="A0A6V2DRX5"/>
<gene>
    <name evidence="2" type="ORF">DBRI00130_LOCUS11342</name>
</gene>
<accession>A0A6V2DRX5</accession>
<proteinExistence type="predicted"/>
<feature type="chain" id="PRO_5030160884" evidence="1">
    <location>
        <begin position="19"/>
        <end position="126"/>
    </location>
</feature>
<name>A0A6V2DRX5_9STRA</name>
<protein>
    <submittedName>
        <fullName evidence="2">Uncharacterized protein</fullName>
    </submittedName>
</protein>
<dbReference type="EMBL" id="HBNS01014096">
    <property type="protein sequence ID" value="CAE4600423.1"/>
    <property type="molecule type" value="Transcribed_RNA"/>
</dbReference>
<evidence type="ECO:0000313" key="2">
    <source>
        <dbReference type="EMBL" id="CAE4600423.1"/>
    </source>
</evidence>
<feature type="signal peptide" evidence="1">
    <location>
        <begin position="1"/>
        <end position="18"/>
    </location>
</feature>
<evidence type="ECO:0000256" key="1">
    <source>
        <dbReference type="SAM" id="SignalP"/>
    </source>
</evidence>
<keyword evidence="1" id="KW-0732">Signal</keyword>
<reference evidence="2" key="1">
    <citation type="submission" date="2021-01" db="EMBL/GenBank/DDBJ databases">
        <authorList>
            <person name="Corre E."/>
            <person name="Pelletier E."/>
            <person name="Niang G."/>
            <person name="Scheremetjew M."/>
            <person name="Finn R."/>
            <person name="Kale V."/>
            <person name="Holt S."/>
            <person name="Cochrane G."/>
            <person name="Meng A."/>
            <person name="Brown T."/>
            <person name="Cohen L."/>
        </authorList>
    </citation>
    <scope>NUCLEOTIDE SEQUENCE</scope>
    <source>
        <strain evidence="2">GSO104</strain>
    </source>
</reference>
<organism evidence="2">
    <name type="scientific">Ditylum brightwellii</name>
    <dbReference type="NCBI Taxonomy" id="49249"/>
    <lineage>
        <taxon>Eukaryota</taxon>
        <taxon>Sar</taxon>
        <taxon>Stramenopiles</taxon>
        <taxon>Ochrophyta</taxon>
        <taxon>Bacillariophyta</taxon>
        <taxon>Mediophyceae</taxon>
        <taxon>Lithodesmiophycidae</taxon>
        <taxon>Lithodesmiales</taxon>
        <taxon>Lithodesmiaceae</taxon>
        <taxon>Ditylum</taxon>
    </lineage>
</organism>
<sequence>MAVTTVYTFALVVMSLLCFDKYSPLDTSKMKVFRFIHNTLESTLAPVRHALAVDTSMQETSIDFDNLDDWAGHLKYLEVKTMQVVEKSADHLRSDIKAEFKASEERQRLKLNTVVDSIASLITGNK</sequence>